<feature type="domain" description="PH" evidence="4">
    <location>
        <begin position="1"/>
        <end position="95"/>
    </location>
</feature>
<dbReference type="EMBL" id="JANIIK010000114">
    <property type="protein sequence ID" value="KAJ3590851.1"/>
    <property type="molecule type" value="Genomic_DNA"/>
</dbReference>
<organism evidence="5 6">
    <name type="scientific">Muraenolepis orangiensis</name>
    <name type="common">Patagonian moray cod</name>
    <dbReference type="NCBI Taxonomy" id="630683"/>
    <lineage>
        <taxon>Eukaryota</taxon>
        <taxon>Metazoa</taxon>
        <taxon>Chordata</taxon>
        <taxon>Craniata</taxon>
        <taxon>Vertebrata</taxon>
        <taxon>Euteleostomi</taxon>
        <taxon>Actinopterygii</taxon>
        <taxon>Neopterygii</taxon>
        <taxon>Teleostei</taxon>
        <taxon>Neoteleostei</taxon>
        <taxon>Acanthomorphata</taxon>
        <taxon>Zeiogadaria</taxon>
        <taxon>Gadariae</taxon>
        <taxon>Gadiformes</taxon>
        <taxon>Muraenolepidoidei</taxon>
        <taxon>Muraenolepididae</taxon>
        <taxon>Muraenolepis</taxon>
    </lineage>
</organism>
<proteinExistence type="predicted"/>
<dbReference type="OrthoDB" id="8931680at2759"/>
<evidence type="ECO:0000313" key="5">
    <source>
        <dbReference type="EMBL" id="KAJ3590851.1"/>
    </source>
</evidence>
<reference evidence="5" key="1">
    <citation type="submission" date="2022-07" db="EMBL/GenBank/DDBJ databases">
        <title>Chromosome-level genome of Muraenolepis orangiensis.</title>
        <authorList>
            <person name="Kim J."/>
        </authorList>
    </citation>
    <scope>NUCLEOTIDE SEQUENCE</scope>
    <source>
        <strain evidence="5">KU_S4_2022</strain>
        <tissue evidence="5">Muscle</tissue>
    </source>
</reference>
<dbReference type="InterPro" id="IPR001849">
    <property type="entry name" value="PH_domain"/>
</dbReference>
<name>A0A9Q0DNI9_9TELE</name>
<dbReference type="GO" id="GO:0045595">
    <property type="term" value="P:regulation of cell differentiation"/>
    <property type="evidence" value="ECO:0007669"/>
    <property type="project" value="TreeGrafter"/>
</dbReference>
<dbReference type="PROSITE" id="PS50003">
    <property type="entry name" value="PH_DOMAIN"/>
    <property type="match status" value="1"/>
</dbReference>
<protein>
    <recommendedName>
        <fullName evidence="4">PH domain-containing protein</fullName>
    </recommendedName>
</protein>
<dbReference type="Pfam" id="PF00169">
    <property type="entry name" value="PH"/>
    <property type="match status" value="1"/>
</dbReference>
<dbReference type="PANTHER" id="PTHR14309">
    <property type="entry name" value="EXPRESSED PROTEIN"/>
    <property type="match status" value="1"/>
</dbReference>
<keyword evidence="6" id="KW-1185">Reference proteome</keyword>
<evidence type="ECO:0000259" key="4">
    <source>
        <dbReference type="PROSITE" id="PS50003"/>
    </source>
</evidence>
<feature type="compositionally biased region" description="Pro residues" evidence="3">
    <location>
        <begin position="172"/>
        <end position="225"/>
    </location>
</feature>
<dbReference type="PANTHER" id="PTHR14309:SF10">
    <property type="entry name" value="PH DOMAIN-CONTAINING PROTEIN"/>
    <property type="match status" value="1"/>
</dbReference>
<dbReference type="Proteomes" id="UP001148018">
    <property type="component" value="Unassembled WGS sequence"/>
</dbReference>
<gene>
    <name evidence="5" type="ORF">NHX12_008799</name>
</gene>
<comment type="caution">
    <text evidence="5">The sequence shown here is derived from an EMBL/GenBank/DDBJ whole genome shotgun (WGS) entry which is preliminary data.</text>
</comment>
<feature type="region of interest" description="Disordered" evidence="3">
    <location>
        <begin position="121"/>
        <end position="233"/>
    </location>
</feature>
<keyword evidence="2" id="KW-0472">Membrane</keyword>
<sequence>MFKQWREKYLVLTLEGSLCVCRDAKTPPDQVVALQFNCESIAEGREILDLPRLPAGGRRDCCFALILPQNKFLLLLADSPEDCGLWLKLLRKVREGTASPLTLQRQRSIAPCITDREALPDMACSSAPGSPHAGEMTPPPSRLVDRTGSFTERPQTAAGTHRRSLRGLASATPPPHRLSSATPPPHRLSFATPPPHRLSSATPPPHRLSLATPPPRRLSAAPPPSSRVSDCLRHGDSGDARAVRAVCLLMGGAAAVAAASSSAAALGYLNTCGPASPLAPRAPGMGRGPGALAELQGCGRDADTPHFGDSFDFEADGDYDSYDCGGFSF</sequence>
<evidence type="ECO:0000256" key="1">
    <source>
        <dbReference type="ARBA" id="ARBA00004370"/>
    </source>
</evidence>
<dbReference type="SUPFAM" id="SSF50729">
    <property type="entry name" value="PH domain-like"/>
    <property type="match status" value="1"/>
</dbReference>
<dbReference type="AlphaFoldDB" id="A0A9Q0DNI9"/>
<feature type="compositionally biased region" description="Polar residues" evidence="3">
    <location>
        <begin position="148"/>
        <end position="158"/>
    </location>
</feature>
<evidence type="ECO:0000256" key="2">
    <source>
        <dbReference type="ARBA" id="ARBA00023136"/>
    </source>
</evidence>
<dbReference type="InterPro" id="IPR011993">
    <property type="entry name" value="PH-like_dom_sf"/>
</dbReference>
<dbReference type="Gene3D" id="2.30.29.30">
    <property type="entry name" value="Pleckstrin-homology domain (PH domain)/Phosphotyrosine-binding domain (PTB)"/>
    <property type="match status" value="1"/>
</dbReference>
<dbReference type="GO" id="GO:0016020">
    <property type="term" value="C:membrane"/>
    <property type="evidence" value="ECO:0007669"/>
    <property type="project" value="UniProtKB-SubCell"/>
</dbReference>
<evidence type="ECO:0000256" key="3">
    <source>
        <dbReference type="SAM" id="MobiDB-lite"/>
    </source>
</evidence>
<accession>A0A9Q0DNI9</accession>
<comment type="subcellular location">
    <subcellularLocation>
        <location evidence="1">Membrane</location>
    </subcellularLocation>
</comment>
<evidence type="ECO:0000313" key="6">
    <source>
        <dbReference type="Proteomes" id="UP001148018"/>
    </source>
</evidence>
<dbReference type="InterPro" id="IPR039680">
    <property type="entry name" value="PLEKHB1/2"/>
</dbReference>